<dbReference type="KEGG" id="lsx:H8B22_12030"/>
<feature type="transmembrane region" description="Helical" evidence="1">
    <location>
        <begin position="69"/>
        <end position="96"/>
    </location>
</feature>
<feature type="transmembrane region" description="Helical" evidence="1">
    <location>
        <begin position="44"/>
        <end position="63"/>
    </location>
</feature>
<dbReference type="AlphaFoldDB" id="A0A7H0FVZ3"/>
<accession>A0A7H0FVZ3</accession>
<gene>
    <name evidence="2" type="ORF">H8B22_12030</name>
</gene>
<sequence length="104" mass="11506">MFTSLTILTLIIGAISANTFVIIHWHKKRPASSSAAYKLARFSFLALILSVVFAFNLFLQTWVSPSDSIAGPLFGTFGVAFLLLAYAALTAFLVYWRRHRHAAA</sequence>
<feature type="transmembrane region" description="Helical" evidence="1">
    <location>
        <begin position="6"/>
        <end position="23"/>
    </location>
</feature>
<name>A0A7H0FVZ3_9GAMM</name>
<proteinExistence type="predicted"/>
<evidence type="ECO:0000313" key="2">
    <source>
        <dbReference type="EMBL" id="QNP40209.1"/>
    </source>
</evidence>
<keyword evidence="1" id="KW-0472">Membrane</keyword>
<organism evidence="2 3">
    <name type="scientific">Agrilutibacter terrestris</name>
    <dbReference type="NCBI Taxonomy" id="2865112"/>
    <lineage>
        <taxon>Bacteria</taxon>
        <taxon>Pseudomonadati</taxon>
        <taxon>Pseudomonadota</taxon>
        <taxon>Gammaproteobacteria</taxon>
        <taxon>Lysobacterales</taxon>
        <taxon>Lysobacteraceae</taxon>
        <taxon>Agrilutibacter</taxon>
    </lineage>
</organism>
<evidence type="ECO:0000256" key="1">
    <source>
        <dbReference type="SAM" id="Phobius"/>
    </source>
</evidence>
<keyword evidence="1" id="KW-1133">Transmembrane helix</keyword>
<dbReference type="Proteomes" id="UP000516018">
    <property type="component" value="Chromosome"/>
</dbReference>
<dbReference type="EMBL" id="CP060820">
    <property type="protein sequence ID" value="QNP40209.1"/>
    <property type="molecule type" value="Genomic_DNA"/>
</dbReference>
<keyword evidence="1" id="KW-0812">Transmembrane</keyword>
<dbReference type="RefSeq" id="WP_187711651.1">
    <property type="nucleotide sequence ID" value="NZ_CP060820.1"/>
</dbReference>
<keyword evidence="3" id="KW-1185">Reference proteome</keyword>
<protein>
    <submittedName>
        <fullName evidence="2">Uncharacterized protein</fullName>
    </submittedName>
</protein>
<evidence type="ECO:0000313" key="3">
    <source>
        <dbReference type="Proteomes" id="UP000516018"/>
    </source>
</evidence>
<reference evidence="2 3" key="1">
    <citation type="submission" date="2020-08" db="EMBL/GenBank/DDBJ databases">
        <title>Lysobacter sp. II4 sp. nov., isolated from soil.</title>
        <authorList>
            <person name="Woo C.Y."/>
            <person name="Kim J."/>
        </authorList>
    </citation>
    <scope>NUCLEOTIDE SEQUENCE [LARGE SCALE GENOMIC DNA]</scope>
    <source>
        <strain evidence="2 3">II4</strain>
    </source>
</reference>